<dbReference type="RefSeq" id="XP_060420788.1">
    <property type="nucleotide sequence ID" value="XM_060550886.1"/>
</dbReference>
<gene>
    <name evidence="2" type="ORF">LY79DRAFT_13386</name>
</gene>
<accession>A0AAD8QCT8</accession>
<sequence>MLLEAKQRSPSAEAGEGKRTPALLESSYPGFPADWAGHHRPKVQEERAGGGEGICFFTWARFKNWGKEGGGNERRPRGNLAGHNVRGARQSTGFRNGTDFGLCGHAAGLEIRGVYKPPVSGPRSSCEPQTARVVKLLWLGHLEISTCTNQPQPVQQRVRFAEGRAPRSDNKFKSWGERVD</sequence>
<proteinExistence type="predicted"/>
<name>A0AAD8QCT8_9PEZI</name>
<organism evidence="2 3">
    <name type="scientific">Colletotrichum navitas</name>
    <dbReference type="NCBI Taxonomy" id="681940"/>
    <lineage>
        <taxon>Eukaryota</taxon>
        <taxon>Fungi</taxon>
        <taxon>Dikarya</taxon>
        <taxon>Ascomycota</taxon>
        <taxon>Pezizomycotina</taxon>
        <taxon>Sordariomycetes</taxon>
        <taxon>Hypocreomycetidae</taxon>
        <taxon>Glomerellales</taxon>
        <taxon>Glomerellaceae</taxon>
        <taxon>Colletotrichum</taxon>
        <taxon>Colletotrichum graminicola species complex</taxon>
    </lineage>
</organism>
<protein>
    <submittedName>
        <fullName evidence="2">Uncharacterized protein</fullName>
    </submittedName>
</protein>
<evidence type="ECO:0000313" key="3">
    <source>
        <dbReference type="Proteomes" id="UP001230504"/>
    </source>
</evidence>
<feature type="region of interest" description="Disordered" evidence="1">
    <location>
        <begin position="1"/>
        <end position="28"/>
    </location>
</feature>
<dbReference type="EMBL" id="JAHLJV010000001">
    <property type="protein sequence ID" value="KAK1600292.1"/>
    <property type="molecule type" value="Genomic_DNA"/>
</dbReference>
<keyword evidence="3" id="KW-1185">Reference proteome</keyword>
<feature type="region of interest" description="Disordered" evidence="1">
    <location>
        <begin position="160"/>
        <end position="180"/>
    </location>
</feature>
<evidence type="ECO:0000313" key="2">
    <source>
        <dbReference type="EMBL" id="KAK1600292.1"/>
    </source>
</evidence>
<feature type="region of interest" description="Disordered" evidence="1">
    <location>
        <begin position="67"/>
        <end position="91"/>
    </location>
</feature>
<dbReference type="GeneID" id="85435126"/>
<reference evidence="2" key="1">
    <citation type="submission" date="2021-06" db="EMBL/GenBank/DDBJ databases">
        <title>Comparative genomics, transcriptomics and evolutionary studies reveal genomic signatures of adaptation to plant cell wall in hemibiotrophic fungi.</title>
        <authorList>
            <consortium name="DOE Joint Genome Institute"/>
            <person name="Baroncelli R."/>
            <person name="Diaz J.F."/>
            <person name="Benocci T."/>
            <person name="Peng M."/>
            <person name="Battaglia E."/>
            <person name="Haridas S."/>
            <person name="Andreopoulos W."/>
            <person name="Labutti K."/>
            <person name="Pangilinan J."/>
            <person name="Floch G.L."/>
            <person name="Makela M.R."/>
            <person name="Henrissat B."/>
            <person name="Grigoriev I.V."/>
            <person name="Crouch J.A."/>
            <person name="De Vries R.P."/>
            <person name="Sukno S.A."/>
            <person name="Thon M.R."/>
        </authorList>
    </citation>
    <scope>NUCLEOTIDE SEQUENCE</scope>
    <source>
        <strain evidence="2">CBS 125086</strain>
    </source>
</reference>
<dbReference type="AlphaFoldDB" id="A0AAD8QCT8"/>
<comment type="caution">
    <text evidence="2">The sequence shown here is derived from an EMBL/GenBank/DDBJ whole genome shotgun (WGS) entry which is preliminary data.</text>
</comment>
<evidence type="ECO:0000256" key="1">
    <source>
        <dbReference type="SAM" id="MobiDB-lite"/>
    </source>
</evidence>
<dbReference type="Proteomes" id="UP001230504">
    <property type="component" value="Unassembled WGS sequence"/>
</dbReference>